<feature type="domain" description="VOC" evidence="1">
    <location>
        <begin position="2"/>
        <end position="69"/>
    </location>
</feature>
<accession>A0ABS2QDW6</accession>
<dbReference type="Pfam" id="PF00903">
    <property type="entry name" value="Glyoxalase"/>
    <property type="match status" value="1"/>
</dbReference>
<organism evidence="2 3">
    <name type="scientific">Peribacillus deserti</name>
    <dbReference type="NCBI Taxonomy" id="673318"/>
    <lineage>
        <taxon>Bacteria</taxon>
        <taxon>Bacillati</taxon>
        <taxon>Bacillota</taxon>
        <taxon>Bacilli</taxon>
        <taxon>Bacillales</taxon>
        <taxon>Bacillaceae</taxon>
        <taxon>Peribacillus</taxon>
    </lineage>
</organism>
<evidence type="ECO:0000313" key="2">
    <source>
        <dbReference type="EMBL" id="MBM7691356.1"/>
    </source>
</evidence>
<gene>
    <name evidence="2" type="ORF">JOC77_000761</name>
</gene>
<dbReference type="PROSITE" id="PS51819">
    <property type="entry name" value="VOC"/>
    <property type="match status" value="1"/>
</dbReference>
<reference evidence="2 3" key="1">
    <citation type="submission" date="2021-01" db="EMBL/GenBank/DDBJ databases">
        <title>Genomic Encyclopedia of Type Strains, Phase IV (KMG-IV): sequencing the most valuable type-strain genomes for metagenomic binning, comparative biology and taxonomic classification.</title>
        <authorList>
            <person name="Goeker M."/>
        </authorList>
    </citation>
    <scope>NUCLEOTIDE SEQUENCE [LARGE SCALE GENOMIC DNA]</scope>
    <source>
        <strain evidence="2 3">DSM 105482</strain>
    </source>
</reference>
<dbReference type="EMBL" id="JAFBFI010000002">
    <property type="protein sequence ID" value="MBM7691356.1"/>
    <property type="molecule type" value="Genomic_DNA"/>
</dbReference>
<keyword evidence="3" id="KW-1185">Reference proteome</keyword>
<protein>
    <submittedName>
        <fullName evidence="2">Catechol 2,3-dioxygenase-like lactoylglutathione lyase family enzyme</fullName>
    </submittedName>
</protein>
<dbReference type="RefSeq" id="WP_204538738.1">
    <property type="nucleotide sequence ID" value="NZ_JAFBFI010000002.1"/>
</dbReference>
<comment type="caution">
    <text evidence="2">The sequence shown here is derived from an EMBL/GenBank/DDBJ whole genome shotgun (WGS) entry which is preliminary data.</text>
</comment>
<sequence length="69" mass="7831">MNVHHIGIETANPQASVAFYKTLLNFKEVLRLVFMEETLIFLSNGSQCIELIGTDDHPRQGSIHICFQN</sequence>
<dbReference type="Gene3D" id="3.10.180.10">
    <property type="entry name" value="2,3-Dihydroxybiphenyl 1,2-Dioxygenase, domain 1"/>
    <property type="match status" value="1"/>
</dbReference>
<dbReference type="CDD" id="cd06587">
    <property type="entry name" value="VOC"/>
    <property type="match status" value="1"/>
</dbReference>
<dbReference type="SUPFAM" id="SSF54593">
    <property type="entry name" value="Glyoxalase/Bleomycin resistance protein/Dihydroxybiphenyl dioxygenase"/>
    <property type="match status" value="1"/>
</dbReference>
<dbReference type="InterPro" id="IPR037523">
    <property type="entry name" value="VOC_core"/>
</dbReference>
<evidence type="ECO:0000259" key="1">
    <source>
        <dbReference type="PROSITE" id="PS51819"/>
    </source>
</evidence>
<dbReference type="InterPro" id="IPR004360">
    <property type="entry name" value="Glyas_Fos-R_dOase_dom"/>
</dbReference>
<evidence type="ECO:0000313" key="3">
    <source>
        <dbReference type="Proteomes" id="UP000823486"/>
    </source>
</evidence>
<proteinExistence type="predicted"/>
<name>A0ABS2QDW6_9BACI</name>
<dbReference type="InterPro" id="IPR029068">
    <property type="entry name" value="Glyas_Bleomycin-R_OHBP_Dase"/>
</dbReference>
<dbReference type="Proteomes" id="UP000823486">
    <property type="component" value="Unassembled WGS sequence"/>
</dbReference>